<reference evidence="1" key="1">
    <citation type="journal article" date="2015" name="Nature">
        <title>Complex archaea that bridge the gap between prokaryotes and eukaryotes.</title>
        <authorList>
            <person name="Spang A."/>
            <person name="Saw J.H."/>
            <person name="Jorgensen S.L."/>
            <person name="Zaremba-Niedzwiedzka K."/>
            <person name="Martijn J."/>
            <person name="Lind A.E."/>
            <person name="van Eijk R."/>
            <person name="Schleper C."/>
            <person name="Guy L."/>
            <person name="Ettema T.J."/>
        </authorList>
    </citation>
    <scope>NUCLEOTIDE SEQUENCE</scope>
</reference>
<dbReference type="AlphaFoldDB" id="A0A0F8XB16"/>
<accession>A0A0F8XB16</accession>
<proteinExistence type="predicted"/>
<evidence type="ECO:0000313" key="1">
    <source>
        <dbReference type="EMBL" id="KKK65993.1"/>
    </source>
</evidence>
<comment type="caution">
    <text evidence="1">The sequence shown here is derived from an EMBL/GenBank/DDBJ whole genome shotgun (WGS) entry which is preliminary data.</text>
</comment>
<gene>
    <name evidence="1" type="ORF">LCGC14_2968570</name>
</gene>
<organism evidence="1">
    <name type="scientific">marine sediment metagenome</name>
    <dbReference type="NCBI Taxonomy" id="412755"/>
    <lineage>
        <taxon>unclassified sequences</taxon>
        <taxon>metagenomes</taxon>
        <taxon>ecological metagenomes</taxon>
    </lineage>
</organism>
<protein>
    <submittedName>
        <fullName evidence="1">Uncharacterized protein</fullName>
    </submittedName>
</protein>
<name>A0A0F8XB16_9ZZZZ</name>
<sequence length="199" mass="21003">MTLGATIISGGERAVVNALELVYVHGLHNLGCVYESREIITTAMHAGEIATHVQTVGGEDNWLIMPDKSAQAYCVLELDLGLTTLMSVDYDVGNDVKGIPFWKNLGALLQSVQMVDPDTQDVTPDHVLHTNSGTAGALKAIKEAVLVDPAGAGTGEAFTSGVVVGDEGSHISNRSPMRQAYFLADPSAAYVTVAYIYPG</sequence>
<dbReference type="EMBL" id="LAZR01060292">
    <property type="protein sequence ID" value="KKK65993.1"/>
    <property type="molecule type" value="Genomic_DNA"/>
</dbReference>